<dbReference type="PANTHER" id="PTHR38593:SF1">
    <property type="entry name" value="BLR2558 PROTEIN"/>
    <property type="match status" value="1"/>
</dbReference>
<dbReference type="Gene3D" id="1.20.1260.10">
    <property type="match status" value="1"/>
</dbReference>
<dbReference type="Proteomes" id="UP001500791">
    <property type="component" value="Unassembled WGS sequence"/>
</dbReference>
<name>A0ABN0YI38_9CAUL</name>
<evidence type="ECO:0000313" key="3">
    <source>
        <dbReference type="EMBL" id="GAA0396293.1"/>
    </source>
</evidence>
<dbReference type="EMBL" id="BAAAEJ010000008">
    <property type="protein sequence ID" value="GAA0396293.1"/>
    <property type="molecule type" value="Genomic_DNA"/>
</dbReference>
<gene>
    <name evidence="3" type="ORF">GCM10009093_23620</name>
</gene>
<accession>A0ABN0YI38</accession>
<protein>
    <submittedName>
        <fullName evidence="3">DUF4142 domain-containing protein</fullName>
    </submittedName>
</protein>
<proteinExistence type="predicted"/>
<keyword evidence="1" id="KW-0732">Signal</keyword>
<feature type="chain" id="PRO_5046334095" evidence="1">
    <location>
        <begin position="22"/>
        <end position="173"/>
    </location>
</feature>
<comment type="caution">
    <text evidence="3">The sequence shown here is derived from an EMBL/GenBank/DDBJ whole genome shotgun (WGS) entry which is preliminary data.</text>
</comment>
<dbReference type="InterPro" id="IPR025419">
    <property type="entry name" value="DUF4142"/>
</dbReference>
<dbReference type="RefSeq" id="WP_167177947.1">
    <property type="nucleotide sequence ID" value="NZ_BAAAEJ010000008.1"/>
</dbReference>
<evidence type="ECO:0000313" key="4">
    <source>
        <dbReference type="Proteomes" id="UP001500791"/>
    </source>
</evidence>
<dbReference type="PANTHER" id="PTHR38593">
    <property type="entry name" value="BLR2558 PROTEIN"/>
    <property type="match status" value="1"/>
</dbReference>
<evidence type="ECO:0000256" key="1">
    <source>
        <dbReference type="SAM" id="SignalP"/>
    </source>
</evidence>
<feature type="signal peptide" evidence="1">
    <location>
        <begin position="1"/>
        <end position="21"/>
    </location>
</feature>
<dbReference type="InterPro" id="IPR012347">
    <property type="entry name" value="Ferritin-like"/>
</dbReference>
<dbReference type="Pfam" id="PF13628">
    <property type="entry name" value="DUF4142"/>
    <property type="match status" value="1"/>
</dbReference>
<evidence type="ECO:0000259" key="2">
    <source>
        <dbReference type="Pfam" id="PF13628"/>
    </source>
</evidence>
<feature type="domain" description="DUF4142" evidence="2">
    <location>
        <begin position="27"/>
        <end position="168"/>
    </location>
</feature>
<sequence length="173" mass="18637">MFRKIALAGALLLASTTVAYAHEAGPSDPQIAHIAYTAGQLDVEAADQALMKSTNVEVRAFAETMKRDHMAVNEQALALLGRLQVTPENNPTSEALTKAAADQRQHLASLSGEAFDKAYMDNEVAFHRTVNEALSGTLIPNADNAELKALLERGLALFREHQAHAEQMAGHAH</sequence>
<reference evidence="3 4" key="1">
    <citation type="journal article" date="2019" name="Int. J. Syst. Evol. Microbiol.">
        <title>The Global Catalogue of Microorganisms (GCM) 10K type strain sequencing project: providing services to taxonomists for standard genome sequencing and annotation.</title>
        <authorList>
            <consortium name="The Broad Institute Genomics Platform"/>
            <consortium name="The Broad Institute Genome Sequencing Center for Infectious Disease"/>
            <person name="Wu L."/>
            <person name="Ma J."/>
        </authorList>
    </citation>
    <scope>NUCLEOTIDE SEQUENCE [LARGE SCALE GENOMIC DNA]</scope>
    <source>
        <strain evidence="3 4">JCM 13476</strain>
    </source>
</reference>
<organism evidence="3 4">
    <name type="scientific">Brevundimonas terrae</name>
    <dbReference type="NCBI Taxonomy" id="363631"/>
    <lineage>
        <taxon>Bacteria</taxon>
        <taxon>Pseudomonadati</taxon>
        <taxon>Pseudomonadota</taxon>
        <taxon>Alphaproteobacteria</taxon>
        <taxon>Caulobacterales</taxon>
        <taxon>Caulobacteraceae</taxon>
        <taxon>Brevundimonas</taxon>
    </lineage>
</organism>
<keyword evidence="4" id="KW-1185">Reference proteome</keyword>